<dbReference type="AlphaFoldDB" id="A0A518AM28"/>
<name>A0A518AM28_9BACT</name>
<dbReference type="EMBL" id="CP036278">
    <property type="protein sequence ID" value="QDU55773.1"/>
    <property type="molecule type" value="Genomic_DNA"/>
</dbReference>
<gene>
    <name evidence="1" type="ORF">Pan181_19680</name>
</gene>
<accession>A0A518AM28</accession>
<evidence type="ECO:0000313" key="2">
    <source>
        <dbReference type="Proteomes" id="UP000315750"/>
    </source>
</evidence>
<sequence>MPQFNVSVPHYTTKEEASTKIRYLLEGISAKYSDKIKNLEQTFDGDRMQFSFKTLGMNVTGEGLVDDEYVTVKGNIPIAAMMFKGQIESTIKDSLVRLLKPPKA</sequence>
<proteinExistence type="predicted"/>
<evidence type="ECO:0000313" key="1">
    <source>
        <dbReference type="EMBL" id="QDU55773.1"/>
    </source>
</evidence>
<reference evidence="1 2" key="1">
    <citation type="submission" date="2019-02" db="EMBL/GenBank/DDBJ databases">
        <title>Deep-cultivation of Planctomycetes and their phenomic and genomic characterization uncovers novel biology.</title>
        <authorList>
            <person name="Wiegand S."/>
            <person name="Jogler M."/>
            <person name="Boedeker C."/>
            <person name="Pinto D."/>
            <person name="Vollmers J."/>
            <person name="Rivas-Marin E."/>
            <person name="Kohn T."/>
            <person name="Peeters S.H."/>
            <person name="Heuer A."/>
            <person name="Rast P."/>
            <person name="Oberbeckmann S."/>
            <person name="Bunk B."/>
            <person name="Jeske O."/>
            <person name="Meyerdierks A."/>
            <person name="Storesund J.E."/>
            <person name="Kallscheuer N."/>
            <person name="Luecker S."/>
            <person name="Lage O.M."/>
            <person name="Pohl T."/>
            <person name="Merkel B.J."/>
            <person name="Hornburger P."/>
            <person name="Mueller R.-W."/>
            <person name="Bruemmer F."/>
            <person name="Labrenz M."/>
            <person name="Spormann A.M."/>
            <person name="Op den Camp H."/>
            <person name="Overmann J."/>
            <person name="Amann R."/>
            <person name="Jetten M.S.M."/>
            <person name="Mascher T."/>
            <person name="Medema M.H."/>
            <person name="Devos D.P."/>
            <person name="Kaster A.-K."/>
            <person name="Ovreas L."/>
            <person name="Rohde M."/>
            <person name="Galperin M.Y."/>
            <person name="Jogler C."/>
        </authorList>
    </citation>
    <scope>NUCLEOTIDE SEQUENCE [LARGE SCALE GENOMIC DNA]</scope>
    <source>
        <strain evidence="1 2">Pan181</strain>
    </source>
</reference>
<dbReference type="Proteomes" id="UP000315750">
    <property type="component" value="Chromosome"/>
</dbReference>
<protein>
    <recommendedName>
        <fullName evidence="3">Polyhydroxyalkanoic acid system protein (PHA_gran_rgn)</fullName>
    </recommendedName>
</protein>
<keyword evidence="2" id="KW-1185">Reference proteome</keyword>
<dbReference type="Pfam" id="PF09650">
    <property type="entry name" value="PHA_gran_rgn"/>
    <property type="match status" value="1"/>
</dbReference>
<organism evidence="1 2">
    <name type="scientific">Aeoliella mucimassa</name>
    <dbReference type="NCBI Taxonomy" id="2527972"/>
    <lineage>
        <taxon>Bacteria</taxon>
        <taxon>Pseudomonadati</taxon>
        <taxon>Planctomycetota</taxon>
        <taxon>Planctomycetia</taxon>
        <taxon>Pirellulales</taxon>
        <taxon>Lacipirellulaceae</taxon>
        <taxon>Aeoliella</taxon>
    </lineage>
</organism>
<dbReference type="KEGG" id="amuc:Pan181_19680"/>
<dbReference type="OrthoDB" id="287584at2"/>
<evidence type="ECO:0008006" key="3">
    <source>
        <dbReference type="Google" id="ProtNLM"/>
    </source>
</evidence>
<dbReference type="InterPro" id="IPR013433">
    <property type="entry name" value="PHA_gran_rgn"/>
</dbReference>
<dbReference type="RefSeq" id="WP_145246586.1">
    <property type="nucleotide sequence ID" value="NZ_CP036278.1"/>
</dbReference>